<dbReference type="SUPFAM" id="SSF54001">
    <property type="entry name" value="Cysteine proteinases"/>
    <property type="match status" value="1"/>
</dbReference>
<evidence type="ECO:0000313" key="2">
    <source>
        <dbReference type="EMBL" id="MBO8478680.1"/>
    </source>
</evidence>
<proteinExistence type="predicted"/>
<dbReference type="InterPro" id="IPR038765">
    <property type="entry name" value="Papain-like_cys_pep_sf"/>
</dbReference>
<dbReference type="InterPro" id="IPR000421">
    <property type="entry name" value="FA58C"/>
</dbReference>
<dbReference type="PANTHER" id="PTHR35532">
    <property type="entry name" value="SIMILAR TO POLYHYDROXYALKANOATE DEPOLYMERASE"/>
    <property type="match status" value="1"/>
</dbReference>
<evidence type="ECO:0000259" key="1">
    <source>
        <dbReference type="Pfam" id="PF00754"/>
    </source>
</evidence>
<comment type="caution">
    <text evidence="2">The sequence shown here is derived from an EMBL/GenBank/DDBJ whole genome shotgun (WGS) entry which is preliminary data.</text>
</comment>
<feature type="domain" description="F5/8 type C" evidence="1">
    <location>
        <begin position="509"/>
        <end position="583"/>
    </location>
</feature>
<protein>
    <submittedName>
        <fullName evidence="2">Discoidin domain-containing protein</fullName>
    </submittedName>
</protein>
<gene>
    <name evidence="2" type="ORF">IAB80_07315</name>
</gene>
<accession>A0A9D9IUP0</accession>
<reference evidence="2" key="2">
    <citation type="journal article" date="2021" name="PeerJ">
        <title>Extensive microbial diversity within the chicken gut microbiome revealed by metagenomics and culture.</title>
        <authorList>
            <person name="Gilroy R."/>
            <person name="Ravi A."/>
            <person name="Getino M."/>
            <person name="Pursley I."/>
            <person name="Horton D.L."/>
            <person name="Alikhan N.F."/>
            <person name="Baker D."/>
            <person name="Gharbi K."/>
            <person name="Hall N."/>
            <person name="Watson M."/>
            <person name="Adriaenssens E.M."/>
            <person name="Foster-Nyarko E."/>
            <person name="Jarju S."/>
            <person name="Secka A."/>
            <person name="Antonio M."/>
            <person name="Oren A."/>
            <person name="Chaudhuri R.R."/>
            <person name="La Ragione R."/>
            <person name="Hildebrand F."/>
            <person name="Pallen M.J."/>
        </authorList>
    </citation>
    <scope>NUCLEOTIDE SEQUENCE</scope>
    <source>
        <strain evidence="2">2478</strain>
    </source>
</reference>
<name>A0A9D9IUP0_9BACT</name>
<dbReference type="Gene3D" id="2.60.120.260">
    <property type="entry name" value="Galactose-binding domain-like"/>
    <property type="match status" value="1"/>
</dbReference>
<dbReference type="SUPFAM" id="SSF49785">
    <property type="entry name" value="Galactose-binding domain-like"/>
    <property type="match status" value="1"/>
</dbReference>
<evidence type="ECO:0000313" key="3">
    <source>
        <dbReference type="Proteomes" id="UP000823771"/>
    </source>
</evidence>
<organism evidence="2 3">
    <name type="scientific">Candidatus Cryptobacteroides excrementipullorum</name>
    <dbReference type="NCBI Taxonomy" id="2840761"/>
    <lineage>
        <taxon>Bacteria</taxon>
        <taxon>Pseudomonadati</taxon>
        <taxon>Bacteroidota</taxon>
        <taxon>Bacteroidia</taxon>
        <taxon>Bacteroidales</taxon>
        <taxon>Candidatus Cryptobacteroides</taxon>
    </lineage>
</organism>
<dbReference type="Proteomes" id="UP000823771">
    <property type="component" value="Unassembled WGS sequence"/>
</dbReference>
<dbReference type="Pfam" id="PF00754">
    <property type="entry name" value="F5_F8_type_C"/>
    <property type="match status" value="1"/>
</dbReference>
<sequence>MRNIMIFVLLLGAFAVTSCSGRRQELDAALSAAGSNRPELEKVLAHYRSDPDRRKLKAAEYLISGMSGHYGLVPSPGLDSVKAVLADLYARRKVDSARLEQWRHFRPDNLKKAYDIETITADYLIRNIDMAFEDWDCRPWNRHLDFGEFCELLLPYRVGDEPLEDWRTEYREHFRYITDSVYTGSDPVELVNTVFDTIIDSLFRYNVDFALPSLGGLWLMRNRIGGCRESCDFAVYLLRSIGVPVATDCYFHGSMHTWNVVLDTTGRYEPFWMDKFTGSRAVRGRDDGRVKGKVYRWNYGMSGRSADRTPRYIDVTSDYFGPNAARVRISRECRGGPVYLGFFQYRELIPQTAVNVHAGHAEFRDIEPGVAFVPIAGNGRIAGSPFYIDDSGETVLLEPDLSHSEDVTVGRKTRATPWLQKTMDNCEGALIEGSSTPDFPEPVPLGVCGKPRINYNYIYPSSTKPVRYVRFTPREPLRMELGELRLFRDKERQDTIGVVLHSYSEPNRNDALAENAIDGDELTYYEGRPGPSFLVLDLGREEHVRCIEWVPRNDDNFIRYGDTYELQYLDGVRGWRTVEGSRVTARDTVLHFSGVPGDALLRLHDMTRGVEEGVFIVEDGGQRFL</sequence>
<dbReference type="PANTHER" id="PTHR35532:SF5">
    <property type="entry name" value="CARBOHYDRATE-BINDING DOMAIN-CONTAINING PROTEIN"/>
    <property type="match status" value="1"/>
</dbReference>
<dbReference type="AlphaFoldDB" id="A0A9D9IUP0"/>
<reference evidence="2" key="1">
    <citation type="submission" date="2020-10" db="EMBL/GenBank/DDBJ databases">
        <authorList>
            <person name="Gilroy R."/>
        </authorList>
    </citation>
    <scope>NUCLEOTIDE SEQUENCE</scope>
    <source>
        <strain evidence="2">2478</strain>
    </source>
</reference>
<dbReference type="PROSITE" id="PS51257">
    <property type="entry name" value="PROKAR_LIPOPROTEIN"/>
    <property type="match status" value="1"/>
</dbReference>
<dbReference type="InterPro" id="IPR008979">
    <property type="entry name" value="Galactose-bd-like_sf"/>
</dbReference>
<dbReference type="EMBL" id="JADILZ010000066">
    <property type="protein sequence ID" value="MBO8478680.1"/>
    <property type="molecule type" value="Genomic_DNA"/>
</dbReference>